<comment type="caution">
    <text evidence="1">The sequence shown here is derived from an EMBL/GenBank/DDBJ whole genome shotgun (WGS) entry which is preliminary data.</text>
</comment>
<dbReference type="RefSeq" id="WP_380620241.1">
    <property type="nucleotide sequence ID" value="NZ_JBHSDK010000013.1"/>
</dbReference>
<accession>A0ABV8TYH2</accession>
<reference evidence="2" key="1">
    <citation type="journal article" date="2019" name="Int. J. Syst. Evol. Microbiol.">
        <title>The Global Catalogue of Microorganisms (GCM) 10K type strain sequencing project: providing services to taxonomists for standard genome sequencing and annotation.</title>
        <authorList>
            <consortium name="The Broad Institute Genomics Platform"/>
            <consortium name="The Broad Institute Genome Sequencing Center for Infectious Disease"/>
            <person name="Wu L."/>
            <person name="Ma J."/>
        </authorList>
    </citation>
    <scope>NUCLEOTIDE SEQUENCE [LARGE SCALE GENOMIC DNA]</scope>
    <source>
        <strain evidence="2">IBRC-M 10908</strain>
    </source>
</reference>
<dbReference type="Proteomes" id="UP001595823">
    <property type="component" value="Unassembled WGS sequence"/>
</dbReference>
<evidence type="ECO:0000313" key="2">
    <source>
        <dbReference type="Proteomes" id="UP001595823"/>
    </source>
</evidence>
<dbReference type="EMBL" id="JBHSDK010000013">
    <property type="protein sequence ID" value="MFC4335426.1"/>
    <property type="molecule type" value="Genomic_DNA"/>
</dbReference>
<organism evidence="1 2">
    <name type="scientific">Salininema proteolyticum</name>
    <dbReference type="NCBI Taxonomy" id="1607685"/>
    <lineage>
        <taxon>Bacteria</taxon>
        <taxon>Bacillati</taxon>
        <taxon>Actinomycetota</taxon>
        <taxon>Actinomycetes</taxon>
        <taxon>Glycomycetales</taxon>
        <taxon>Glycomycetaceae</taxon>
        <taxon>Salininema</taxon>
    </lineage>
</organism>
<keyword evidence="2" id="KW-1185">Reference proteome</keyword>
<proteinExistence type="predicted"/>
<gene>
    <name evidence="1" type="ORF">ACFPET_09475</name>
</gene>
<protein>
    <submittedName>
        <fullName evidence="1">Uncharacterized protein</fullName>
    </submittedName>
</protein>
<evidence type="ECO:0000313" key="1">
    <source>
        <dbReference type="EMBL" id="MFC4335426.1"/>
    </source>
</evidence>
<name>A0ABV8TYH2_9ACTN</name>
<sequence>MIEGPYAYRTIDICRFRPHEPRREHPLPDDPDEVVRRYRTYTGGDLWKLRNRVRDGGLPAGLHVAALRAPVDTLWLLAFDLWLSPDPAPPGFGQALWERFRFGDPVYLEYSDIVGTLESQRERRYLTGRKGFRFPGEDVYEGLFSPDDGYREAAEDVAAVFYPESEGDLELWFHRRVSYSNGMWDELEETGVLLSRRAPWGLEPETRLCLDAWGIGEGGDFRSLPNARELLLERYRSANGTDRLTLRAYAARSGQWDLLPALRRDTMATGPVGDLQVGLEDRLFEGRTGAVRSIILAHSLNRLLVFAPGPGLPPDGSAAVDILRTPLQSFAARIHRKSDSPTEYMVGTVVGDLDADRVQEAVDAETDEVLQGVWRSVGRFLEDERPDG</sequence>